<dbReference type="PANTHER" id="PTHR24282:SF255">
    <property type="entry name" value="CYTOCHROME P450 72A11-RELATED"/>
    <property type="match status" value="1"/>
</dbReference>
<keyword evidence="5 11" id="KW-0479">Metal-binding</keyword>
<evidence type="ECO:0000256" key="8">
    <source>
        <dbReference type="ARBA" id="ARBA00023004"/>
    </source>
</evidence>
<dbReference type="PANTHER" id="PTHR24282">
    <property type="entry name" value="CYTOCHROME P450 FAMILY MEMBER"/>
    <property type="match status" value="1"/>
</dbReference>
<evidence type="ECO:0000256" key="7">
    <source>
        <dbReference type="ARBA" id="ARBA00023002"/>
    </source>
</evidence>
<keyword evidence="9 12" id="KW-0503">Monooxygenase</keyword>
<dbReference type="Proteomes" id="UP000554482">
    <property type="component" value="Unassembled WGS sequence"/>
</dbReference>
<sequence>YRFLPTKKHRRMKEINREMRTLLGNMITKREKVMKAGQVQNNDLLGLLMESNFNEMSENTKNAGITIDEVIDECKLFYLAGQETSATLLVWTMICLGIHQDWQEKAREEVWQVFRGQSPDFEGLNHLKIVPMILNEVLRLYTPAVTLLRVTYKEMKLGKLVLPPGVQLSLPGLMVHHDHELWGEDAEEFNPGRFSEGISKATNNKVSFFPFSWGPRICIGQNFALTEAKMAISMILQHFSFELSATYVHAPHTVITLNPQHGAQLILHKV</sequence>
<dbReference type="Gene3D" id="1.10.630.10">
    <property type="entry name" value="Cytochrome P450"/>
    <property type="match status" value="1"/>
</dbReference>
<dbReference type="OrthoDB" id="1470350at2759"/>
<dbReference type="GO" id="GO:0004497">
    <property type="term" value="F:monooxygenase activity"/>
    <property type="evidence" value="ECO:0007669"/>
    <property type="project" value="UniProtKB-KW"/>
</dbReference>
<dbReference type="GO" id="GO:0044550">
    <property type="term" value="P:secondary metabolite biosynthetic process"/>
    <property type="evidence" value="ECO:0007669"/>
    <property type="project" value="UniProtKB-ARBA"/>
</dbReference>
<dbReference type="InterPro" id="IPR017972">
    <property type="entry name" value="Cyt_P450_CS"/>
</dbReference>
<evidence type="ECO:0000256" key="2">
    <source>
        <dbReference type="ARBA" id="ARBA00010617"/>
    </source>
</evidence>
<evidence type="ECO:0000313" key="14">
    <source>
        <dbReference type="Proteomes" id="UP000554482"/>
    </source>
</evidence>
<evidence type="ECO:0000256" key="9">
    <source>
        <dbReference type="ARBA" id="ARBA00023033"/>
    </source>
</evidence>
<dbReference type="InterPro" id="IPR002401">
    <property type="entry name" value="Cyt_P450_E_grp-I"/>
</dbReference>
<comment type="similarity">
    <text evidence="2 12">Belongs to the cytochrome P450 family.</text>
</comment>
<dbReference type="GO" id="GO:0016020">
    <property type="term" value="C:membrane"/>
    <property type="evidence" value="ECO:0007669"/>
    <property type="project" value="UniProtKB-SubCell"/>
</dbReference>
<dbReference type="GO" id="GO:0005506">
    <property type="term" value="F:iron ion binding"/>
    <property type="evidence" value="ECO:0007669"/>
    <property type="project" value="InterPro"/>
</dbReference>
<comment type="cofactor">
    <cofactor evidence="11">
        <name>heme</name>
        <dbReference type="ChEBI" id="CHEBI:30413"/>
    </cofactor>
</comment>
<feature type="binding site" description="axial binding residue" evidence="11">
    <location>
        <position position="218"/>
    </location>
    <ligand>
        <name>heme</name>
        <dbReference type="ChEBI" id="CHEBI:30413"/>
    </ligand>
    <ligandPart>
        <name>Fe</name>
        <dbReference type="ChEBI" id="CHEBI:18248"/>
    </ligandPart>
</feature>
<keyword evidence="7 12" id="KW-0560">Oxidoreductase</keyword>
<dbReference type="InterPro" id="IPR036396">
    <property type="entry name" value="Cyt_P450_sf"/>
</dbReference>
<accession>A0A7J6VRK9</accession>
<proteinExistence type="inferred from homology"/>
<dbReference type="PROSITE" id="PS00086">
    <property type="entry name" value="CYTOCHROME_P450"/>
    <property type="match status" value="1"/>
</dbReference>
<evidence type="ECO:0000256" key="4">
    <source>
        <dbReference type="ARBA" id="ARBA00022692"/>
    </source>
</evidence>
<keyword evidence="4" id="KW-0812">Transmembrane</keyword>
<dbReference type="Pfam" id="PF00067">
    <property type="entry name" value="p450"/>
    <property type="match status" value="1"/>
</dbReference>
<evidence type="ECO:0000256" key="10">
    <source>
        <dbReference type="ARBA" id="ARBA00023136"/>
    </source>
</evidence>
<dbReference type="GO" id="GO:0016705">
    <property type="term" value="F:oxidoreductase activity, acting on paired donors, with incorporation or reduction of molecular oxygen"/>
    <property type="evidence" value="ECO:0007669"/>
    <property type="project" value="InterPro"/>
</dbReference>
<comment type="caution">
    <text evidence="13">The sequence shown here is derived from an EMBL/GenBank/DDBJ whole genome shotgun (WGS) entry which is preliminary data.</text>
</comment>
<dbReference type="SUPFAM" id="SSF48264">
    <property type="entry name" value="Cytochrome P450"/>
    <property type="match status" value="1"/>
</dbReference>
<name>A0A7J6VRK9_THATH</name>
<keyword evidence="8 11" id="KW-0408">Iron</keyword>
<keyword evidence="6" id="KW-1133">Transmembrane helix</keyword>
<evidence type="ECO:0000256" key="1">
    <source>
        <dbReference type="ARBA" id="ARBA00004370"/>
    </source>
</evidence>
<dbReference type="GO" id="GO:0020037">
    <property type="term" value="F:heme binding"/>
    <property type="evidence" value="ECO:0007669"/>
    <property type="project" value="InterPro"/>
</dbReference>
<keyword evidence="3 11" id="KW-0349">Heme</keyword>
<dbReference type="EMBL" id="JABWDY010028280">
    <property type="protein sequence ID" value="KAF5187218.1"/>
    <property type="molecule type" value="Genomic_DNA"/>
</dbReference>
<protein>
    <submittedName>
        <fullName evidence="13">Cytochrome p450</fullName>
    </submittedName>
</protein>
<dbReference type="InterPro" id="IPR001128">
    <property type="entry name" value="Cyt_P450"/>
</dbReference>
<organism evidence="13 14">
    <name type="scientific">Thalictrum thalictroides</name>
    <name type="common">Rue-anemone</name>
    <name type="synonym">Anemone thalictroides</name>
    <dbReference type="NCBI Taxonomy" id="46969"/>
    <lineage>
        <taxon>Eukaryota</taxon>
        <taxon>Viridiplantae</taxon>
        <taxon>Streptophyta</taxon>
        <taxon>Embryophyta</taxon>
        <taxon>Tracheophyta</taxon>
        <taxon>Spermatophyta</taxon>
        <taxon>Magnoliopsida</taxon>
        <taxon>Ranunculales</taxon>
        <taxon>Ranunculaceae</taxon>
        <taxon>Thalictroideae</taxon>
        <taxon>Thalictrum</taxon>
    </lineage>
</organism>
<evidence type="ECO:0000256" key="12">
    <source>
        <dbReference type="RuleBase" id="RU000461"/>
    </source>
</evidence>
<dbReference type="InterPro" id="IPR050665">
    <property type="entry name" value="Cytochrome_P450_Monooxygen"/>
</dbReference>
<keyword evidence="10" id="KW-0472">Membrane</keyword>
<evidence type="ECO:0000313" key="13">
    <source>
        <dbReference type="EMBL" id="KAF5187218.1"/>
    </source>
</evidence>
<evidence type="ECO:0000256" key="3">
    <source>
        <dbReference type="ARBA" id="ARBA00022617"/>
    </source>
</evidence>
<feature type="non-terminal residue" evidence="13">
    <location>
        <position position="1"/>
    </location>
</feature>
<keyword evidence="14" id="KW-1185">Reference proteome</keyword>
<reference evidence="13 14" key="1">
    <citation type="submission" date="2020-06" db="EMBL/GenBank/DDBJ databases">
        <title>Transcriptomic and genomic resources for Thalictrum thalictroides and T. hernandezii: Facilitating candidate gene discovery in an emerging model plant lineage.</title>
        <authorList>
            <person name="Arias T."/>
            <person name="Riano-Pachon D.M."/>
            <person name="Di Stilio V.S."/>
        </authorList>
    </citation>
    <scope>NUCLEOTIDE SEQUENCE [LARGE SCALE GENOMIC DNA]</scope>
    <source>
        <strain evidence="14">cv. WT478/WT964</strain>
        <tissue evidence="13">Leaves</tissue>
    </source>
</reference>
<dbReference type="AlphaFoldDB" id="A0A7J6VRK9"/>
<evidence type="ECO:0000256" key="5">
    <source>
        <dbReference type="ARBA" id="ARBA00022723"/>
    </source>
</evidence>
<evidence type="ECO:0000256" key="6">
    <source>
        <dbReference type="ARBA" id="ARBA00022989"/>
    </source>
</evidence>
<dbReference type="PRINTS" id="PR00463">
    <property type="entry name" value="EP450I"/>
</dbReference>
<evidence type="ECO:0000256" key="11">
    <source>
        <dbReference type="PIRSR" id="PIRSR602401-1"/>
    </source>
</evidence>
<comment type="subcellular location">
    <subcellularLocation>
        <location evidence="1">Membrane</location>
    </subcellularLocation>
</comment>
<gene>
    <name evidence="13" type="ORF">FRX31_023195</name>
</gene>
<dbReference type="PRINTS" id="PR00385">
    <property type="entry name" value="P450"/>
</dbReference>